<protein>
    <submittedName>
        <fullName evidence="8">(2Fe-2S)-binding protein</fullName>
    </submittedName>
</protein>
<sequence>MPKITFIEDDGTEHAVEAGADESVMQAAMDNLVPGIVAECGGYANCATCHVYVDPEWADKLPAPEEAEEVMIEAAFDVRPTSRLSCQVQVTEDTDGLIVQLPASQTGA</sequence>
<dbReference type="InterPro" id="IPR036010">
    <property type="entry name" value="2Fe-2S_ferredoxin-like_sf"/>
</dbReference>
<dbReference type="CDD" id="cd00207">
    <property type="entry name" value="fer2"/>
    <property type="match status" value="1"/>
</dbReference>
<dbReference type="PRINTS" id="PR00355">
    <property type="entry name" value="ADRENODOXIN"/>
</dbReference>
<comment type="caution">
    <text evidence="8">The sequence shown here is derived from an EMBL/GenBank/DDBJ whole genome shotgun (WGS) entry which is preliminary data.</text>
</comment>
<gene>
    <name evidence="8" type="ORF">BIV23_34300</name>
</gene>
<name>A0A1S2PPP1_9ACTN</name>
<evidence type="ECO:0000256" key="4">
    <source>
        <dbReference type="ARBA" id="ARBA00023004"/>
    </source>
</evidence>
<dbReference type="PANTHER" id="PTHR23426:SF65">
    <property type="entry name" value="FERREDOXIN-2, MITOCHONDRIAL"/>
    <property type="match status" value="1"/>
</dbReference>
<dbReference type="EMBL" id="MLYO01000064">
    <property type="protein sequence ID" value="OIJ95562.1"/>
    <property type="molecule type" value="Genomic_DNA"/>
</dbReference>
<keyword evidence="5" id="KW-0411">Iron-sulfur</keyword>
<proteinExistence type="inferred from homology"/>
<dbReference type="GO" id="GO:0051537">
    <property type="term" value="F:2 iron, 2 sulfur cluster binding"/>
    <property type="evidence" value="ECO:0007669"/>
    <property type="project" value="UniProtKB-KW"/>
</dbReference>
<evidence type="ECO:0000313" key="8">
    <source>
        <dbReference type="EMBL" id="OIJ95562.1"/>
    </source>
</evidence>
<comment type="similarity">
    <text evidence="1">Belongs to the adrenodoxin/putidaredoxin family.</text>
</comment>
<keyword evidence="2" id="KW-0001">2Fe-2S</keyword>
<reference evidence="8 9" key="1">
    <citation type="submission" date="2016-10" db="EMBL/GenBank/DDBJ databases">
        <title>Genome sequence of Streptomyces sp. MUSC 1.</title>
        <authorList>
            <person name="Lee L.-H."/>
            <person name="Ser H.-L."/>
            <person name="Law J.W.-F."/>
        </authorList>
    </citation>
    <scope>NUCLEOTIDE SEQUENCE [LARGE SCALE GENOMIC DNA]</scope>
    <source>
        <strain evidence="8 9">MUSC 1</strain>
    </source>
</reference>
<evidence type="ECO:0000256" key="1">
    <source>
        <dbReference type="ARBA" id="ARBA00010914"/>
    </source>
</evidence>
<evidence type="ECO:0000256" key="2">
    <source>
        <dbReference type="ARBA" id="ARBA00022714"/>
    </source>
</evidence>
<dbReference type="InterPro" id="IPR012675">
    <property type="entry name" value="Beta-grasp_dom_sf"/>
</dbReference>
<dbReference type="InterPro" id="IPR001041">
    <property type="entry name" value="2Fe-2S_ferredoxin-type"/>
</dbReference>
<dbReference type="Proteomes" id="UP000179642">
    <property type="component" value="Unassembled WGS sequence"/>
</dbReference>
<dbReference type="AlphaFoldDB" id="A0A1S2PPP1"/>
<evidence type="ECO:0000256" key="6">
    <source>
        <dbReference type="ARBA" id="ARBA00034078"/>
    </source>
</evidence>
<dbReference type="PROSITE" id="PS51085">
    <property type="entry name" value="2FE2S_FER_2"/>
    <property type="match status" value="1"/>
</dbReference>
<keyword evidence="9" id="KW-1185">Reference proteome</keyword>
<evidence type="ECO:0000313" key="9">
    <source>
        <dbReference type="Proteomes" id="UP000179642"/>
    </source>
</evidence>
<keyword evidence="3" id="KW-0479">Metal-binding</keyword>
<dbReference type="InterPro" id="IPR001055">
    <property type="entry name" value="Adrenodoxin-like"/>
</dbReference>
<evidence type="ECO:0000256" key="5">
    <source>
        <dbReference type="ARBA" id="ARBA00023014"/>
    </source>
</evidence>
<dbReference type="OrthoDB" id="9799640at2"/>
<accession>A0A1S2PPP1</accession>
<organism evidence="8 9">
    <name type="scientific">Streptomyces monashensis</name>
    <dbReference type="NCBI Taxonomy" id="1678012"/>
    <lineage>
        <taxon>Bacteria</taxon>
        <taxon>Bacillati</taxon>
        <taxon>Actinomycetota</taxon>
        <taxon>Actinomycetes</taxon>
        <taxon>Kitasatosporales</taxon>
        <taxon>Streptomycetaceae</taxon>
        <taxon>Streptomyces</taxon>
    </lineage>
</organism>
<dbReference type="SUPFAM" id="SSF54292">
    <property type="entry name" value="2Fe-2S ferredoxin-like"/>
    <property type="match status" value="1"/>
</dbReference>
<evidence type="ECO:0000259" key="7">
    <source>
        <dbReference type="PROSITE" id="PS51085"/>
    </source>
</evidence>
<evidence type="ECO:0000256" key="3">
    <source>
        <dbReference type="ARBA" id="ARBA00022723"/>
    </source>
</evidence>
<dbReference type="PANTHER" id="PTHR23426">
    <property type="entry name" value="FERREDOXIN/ADRENODOXIN"/>
    <property type="match status" value="1"/>
</dbReference>
<dbReference type="Pfam" id="PF00111">
    <property type="entry name" value="Fer2"/>
    <property type="match status" value="1"/>
</dbReference>
<dbReference type="GO" id="GO:0046872">
    <property type="term" value="F:metal ion binding"/>
    <property type="evidence" value="ECO:0007669"/>
    <property type="project" value="UniProtKB-KW"/>
</dbReference>
<feature type="domain" description="2Fe-2S ferredoxin-type" evidence="7">
    <location>
        <begin position="2"/>
        <end position="105"/>
    </location>
</feature>
<dbReference type="RefSeq" id="WP_071384898.1">
    <property type="nucleotide sequence ID" value="NZ_MLYO01000064.1"/>
</dbReference>
<keyword evidence="4" id="KW-0408">Iron</keyword>
<dbReference type="GO" id="GO:0140647">
    <property type="term" value="P:P450-containing electron transport chain"/>
    <property type="evidence" value="ECO:0007669"/>
    <property type="project" value="InterPro"/>
</dbReference>
<comment type="cofactor">
    <cofactor evidence="6">
        <name>[2Fe-2S] cluster</name>
        <dbReference type="ChEBI" id="CHEBI:190135"/>
    </cofactor>
</comment>
<dbReference type="GO" id="GO:0005829">
    <property type="term" value="C:cytosol"/>
    <property type="evidence" value="ECO:0007669"/>
    <property type="project" value="TreeGrafter"/>
</dbReference>
<dbReference type="Gene3D" id="3.10.20.30">
    <property type="match status" value="1"/>
</dbReference>
<dbReference type="GO" id="GO:0009055">
    <property type="term" value="F:electron transfer activity"/>
    <property type="evidence" value="ECO:0007669"/>
    <property type="project" value="TreeGrafter"/>
</dbReference>